<dbReference type="InterPro" id="IPR050922">
    <property type="entry name" value="LytR/CpsA/Psr_CW_biosynth"/>
</dbReference>
<keyword evidence="3" id="KW-1133">Transmembrane helix</keyword>
<evidence type="ECO:0000256" key="2">
    <source>
        <dbReference type="SAM" id="MobiDB-lite"/>
    </source>
</evidence>
<dbReference type="Pfam" id="PF03816">
    <property type="entry name" value="LytR_cpsA_psr"/>
    <property type="match status" value="1"/>
</dbReference>
<reference evidence="5" key="1">
    <citation type="submission" date="2022-05" db="EMBL/GenBank/DDBJ databases">
        <title>Using nanopore sequencing to obtain complete genomes from saliva samples.</title>
        <authorList>
            <person name="Baker J.L."/>
        </authorList>
    </citation>
    <scope>NUCLEOTIDE SEQUENCE</scope>
    <source>
        <strain evidence="5">JCVI-JB-Ag32</strain>
    </source>
</reference>
<feature type="region of interest" description="Disordered" evidence="2">
    <location>
        <begin position="349"/>
        <end position="425"/>
    </location>
</feature>
<dbReference type="Proteomes" id="UP000830236">
    <property type="component" value="Chromosome"/>
</dbReference>
<accession>A0A9E7AQR5</accession>
<dbReference type="KEGG" id="agh:M3I41_02450"/>
<feature type="compositionally biased region" description="Low complexity" evidence="2">
    <location>
        <begin position="393"/>
        <end position="425"/>
    </location>
</feature>
<dbReference type="AlphaFoldDB" id="A0A9E7AQR5"/>
<dbReference type="InterPro" id="IPR004474">
    <property type="entry name" value="LytR_CpsA_psr"/>
</dbReference>
<feature type="transmembrane region" description="Helical" evidence="3">
    <location>
        <begin position="23"/>
        <end position="42"/>
    </location>
</feature>
<dbReference type="EMBL" id="CP097095">
    <property type="protein sequence ID" value="UQF80158.1"/>
    <property type="molecule type" value="Genomic_DNA"/>
</dbReference>
<feature type="compositionally biased region" description="Low complexity" evidence="2">
    <location>
        <begin position="369"/>
        <end position="379"/>
    </location>
</feature>
<evidence type="ECO:0000256" key="1">
    <source>
        <dbReference type="ARBA" id="ARBA00006068"/>
    </source>
</evidence>
<feature type="compositionally biased region" description="Acidic residues" evidence="2">
    <location>
        <begin position="380"/>
        <end position="392"/>
    </location>
</feature>
<evidence type="ECO:0000256" key="3">
    <source>
        <dbReference type="SAM" id="Phobius"/>
    </source>
</evidence>
<name>A0A9E7AQR5_9ACTO</name>
<keyword evidence="3" id="KW-0472">Membrane</keyword>
<feature type="domain" description="Cell envelope-related transcriptional attenuator" evidence="4">
    <location>
        <begin position="102"/>
        <end position="270"/>
    </location>
</feature>
<keyword evidence="3" id="KW-0812">Transmembrane</keyword>
<organism evidence="5 6">
    <name type="scientific">Actinomyces graevenitzii</name>
    <dbReference type="NCBI Taxonomy" id="55565"/>
    <lineage>
        <taxon>Bacteria</taxon>
        <taxon>Bacillati</taxon>
        <taxon>Actinomycetota</taxon>
        <taxon>Actinomycetes</taxon>
        <taxon>Actinomycetales</taxon>
        <taxon>Actinomycetaceae</taxon>
        <taxon>Actinomyces</taxon>
    </lineage>
</organism>
<comment type="similarity">
    <text evidence="1">Belongs to the LytR/CpsA/Psr (LCP) family.</text>
</comment>
<gene>
    <name evidence="5" type="ORF">M3I41_02450</name>
</gene>
<evidence type="ECO:0000259" key="4">
    <source>
        <dbReference type="Pfam" id="PF03816"/>
    </source>
</evidence>
<sequence>MTVPKLPPRHTAKELVNHRLRRFFYSALAAVLFVTSFGAMAWHDLQSSVNQIDANQFLIGNRSNRPVTDYDGRAVNILVMGTDSRQGANNIDGGAATESSARSDTTMIMHISADRKRIQVVSIPRDTMVDIPECKSADGTITDSMYAQFNTAFANGAGSGDLSARALAAGAACAISTVEKLTDIHIDDYMVVDFAGLKNMVDALGGVGVYVSEDIDDPEYTQLKLDKGCHHLDGSAAVMYARVRHGVSDGSDLHRIERQQNLMGAMMRTAMRKNLLTSAPDLYAFAKAALGTLTTSPHVGQLNTLAGLAMSVRTIGFTGIEFITAPNEADPDDPNRVVLREKDAKALWKSLKDDKPAPTNTVSSTANGTPAPAATATAPETEDPAQETEPSSEETTQAPAPKASSPAPAPKASATPTTDPALQCK</sequence>
<dbReference type="NCBIfam" id="TIGR00350">
    <property type="entry name" value="lytR_cpsA_psr"/>
    <property type="match status" value="1"/>
</dbReference>
<protein>
    <submittedName>
        <fullName evidence="5">LCP family protein</fullName>
    </submittedName>
</protein>
<proteinExistence type="inferred from homology"/>
<dbReference type="PANTHER" id="PTHR33392">
    <property type="entry name" value="POLYISOPRENYL-TEICHOIC ACID--PEPTIDOGLYCAN TEICHOIC ACID TRANSFERASE TAGU"/>
    <property type="match status" value="1"/>
</dbReference>
<feature type="compositionally biased region" description="Polar residues" evidence="2">
    <location>
        <begin position="358"/>
        <end position="368"/>
    </location>
</feature>
<dbReference type="Gene3D" id="3.40.630.190">
    <property type="entry name" value="LCP protein"/>
    <property type="match status" value="1"/>
</dbReference>
<evidence type="ECO:0000313" key="5">
    <source>
        <dbReference type="EMBL" id="UQF80158.1"/>
    </source>
</evidence>
<evidence type="ECO:0000313" key="6">
    <source>
        <dbReference type="Proteomes" id="UP000830236"/>
    </source>
</evidence>
<dbReference type="PANTHER" id="PTHR33392:SF6">
    <property type="entry name" value="POLYISOPRENYL-TEICHOIC ACID--PEPTIDOGLYCAN TEICHOIC ACID TRANSFERASE TAGU"/>
    <property type="match status" value="1"/>
</dbReference>